<evidence type="ECO:0000313" key="4">
    <source>
        <dbReference type="EMBL" id="RKK04447.1"/>
    </source>
</evidence>
<evidence type="ECO:0000313" key="5">
    <source>
        <dbReference type="EMBL" id="RMI25370.1"/>
    </source>
</evidence>
<name>A0A3A9JAW3_9PROT</name>
<gene>
    <name evidence="4" type="ORF">D6Z83_09450</name>
    <name evidence="5" type="ORF">EBE87_09510</name>
</gene>
<feature type="signal peptide" evidence="2">
    <location>
        <begin position="1"/>
        <end position="31"/>
    </location>
</feature>
<dbReference type="Proteomes" id="UP000278036">
    <property type="component" value="Unassembled WGS sequence"/>
</dbReference>
<evidence type="ECO:0000256" key="2">
    <source>
        <dbReference type="SAM" id="SignalP"/>
    </source>
</evidence>
<evidence type="ECO:0000313" key="7">
    <source>
        <dbReference type="Proteomes" id="UP000278036"/>
    </source>
</evidence>
<protein>
    <submittedName>
        <fullName evidence="4">Lysophospholipase</fullName>
    </submittedName>
</protein>
<sequence length="459" mass="47047">MNRRTFATGGTGLLLAAGALAAGATSPGAFAQVTAPTTPGAAGPRWATSWAASVQGPYPTGNPSAQPDQRFAFPDPAEGARDQTLRLVLRPTVWGPQARLRFSNAFGTRPLVLDGVHAGLQLGGATLVPGSNRPVRFGGQDSVTIPPGGQVWSDPVELPFAADPAAALLAGRKLAVSFHVAGGSGPMTWHAKALQTSYATPPGAGAHGAEEGEQSFAFSTASWFFLDAVDMMAPSGTPVIVGFGDSITDGTASTMNGDDRWPDVLWRRLVASAGRPVAVVNAGIGGNQVAGPASYGPTAPFAGGPSALARLERDVLSLSGVTTVIWLEGINDFSKNGNATLEAVRDGMQQGVKRLREGIPGVRVIGATVTTALGSSSAAHGHAEQDEKRKALNAFIRDSGTFDGVADFDAAVLDPASGGLRAEMVPESTTGGPGDKLHPNRAGYLAMANSIDLRMLLGR</sequence>
<keyword evidence="2" id="KW-0732">Signal</keyword>
<dbReference type="OrthoDB" id="1828825at2"/>
<organism evidence="4 7">
    <name type="scientific">Teichococcus wenyumeiae</name>
    <dbReference type="NCBI Taxonomy" id="2478470"/>
    <lineage>
        <taxon>Bacteria</taxon>
        <taxon>Pseudomonadati</taxon>
        <taxon>Pseudomonadota</taxon>
        <taxon>Alphaproteobacteria</taxon>
        <taxon>Acetobacterales</taxon>
        <taxon>Roseomonadaceae</taxon>
        <taxon>Roseomonas</taxon>
    </lineage>
</organism>
<dbReference type="GO" id="GO:0016788">
    <property type="term" value="F:hydrolase activity, acting on ester bonds"/>
    <property type="evidence" value="ECO:0007669"/>
    <property type="project" value="UniProtKB-ARBA"/>
</dbReference>
<dbReference type="Proteomes" id="UP000274097">
    <property type="component" value="Unassembled WGS sequence"/>
</dbReference>
<dbReference type="InterPro" id="IPR036514">
    <property type="entry name" value="SGNH_hydro_sf"/>
</dbReference>
<dbReference type="Pfam" id="PF13472">
    <property type="entry name" value="Lipase_GDSL_2"/>
    <property type="match status" value="1"/>
</dbReference>
<feature type="chain" id="PRO_5041640277" evidence="2">
    <location>
        <begin position="32"/>
        <end position="459"/>
    </location>
</feature>
<evidence type="ECO:0000259" key="3">
    <source>
        <dbReference type="Pfam" id="PF13472"/>
    </source>
</evidence>
<feature type="region of interest" description="Disordered" evidence="1">
    <location>
        <begin position="52"/>
        <end position="76"/>
    </location>
</feature>
<dbReference type="Gene3D" id="3.40.50.1110">
    <property type="entry name" value="SGNH hydrolase"/>
    <property type="match status" value="1"/>
</dbReference>
<dbReference type="PANTHER" id="PTHR43784:SF2">
    <property type="entry name" value="GDSL-LIKE LIPASE_ACYLHYDROLASE, PUTATIVE (AFU_ORTHOLOGUE AFUA_2G00820)-RELATED"/>
    <property type="match status" value="1"/>
</dbReference>
<dbReference type="InterPro" id="IPR053140">
    <property type="entry name" value="GDSL_Rv0518-like"/>
</dbReference>
<dbReference type="AlphaFoldDB" id="A0A3A9JAW3"/>
<evidence type="ECO:0000256" key="1">
    <source>
        <dbReference type="SAM" id="MobiDB-lite"/>
    </source>
</evidence>
<dbReference type="EMBL" id="RAQU01000043">
    <property type="protein sequence ID" value="RKK04447.1"/>
    <property type="molecule type" value="Genomic_DNA"/>
</dbReference>
<dbReference type="InterPro" id="IPR013830">
    <property type="entry name" value="SGNH_hydro"/>
</dbReference>
<feature type="domain" description="SGNH hydrolase-type esterase" evidence="3">
    <location>
        <begin position="243"/>
        <end position="444"/>
    </location>
</feature>
<dbReference type="PANTHER" id="PTHR43784">
    <property type="entry name" value="GDSL-LIKE LIPASE/ACYLHYDROLASE, PUTATIVE (AFU_ORTHOLOGUE AFUA_2G00820)-RELATED"/>
    <property type="match status" value="1"/>
</dbReference>
<dbReference type="InParanoid" id="A0A3A9JAW3"/>
<comment type="caution">
    <text evidence="4">The sequence shown here is derived from an EMBL/GenBank/DDBJ whole genome shotgun (WGS) entry which is preliminary data.</text>
</comment>
<dbReference type="SUPFAM" id="SSF52266">
    <property type="entry name" value="SGNH hydrolase"/>
    <property type="match status" value="1"/>
</dbReference>
<proteinExistence type="predicted"/>
<dbReference type="RefSeq" id="WP_120638072.1">
    <property type="nucleotide sequence ID" value="NZ_RAQU01000043.1"/>
</dbReference>
<keyword evidence="6" id="KW-1185">Reference proteome</keyword>
<evidence type="ECO:0000313" key="6">
    <source>
        <dbReference type="Proteomes" id="UP000274097"/>
    </source>
</evidence>
<reference evidence="4 7" key="1">
    <citation type="submission" date="2018-09" db="EMBL/GenBank/DDBJ databases">
        <title>Roseomonas sp. nov., isolated from feces of Tibetan antelopes in the Qinghai-Tibet plateau, China.</title>
        <authorList>
            <person name="Tian Z."/>
        </authorList>
    </citation>
    <scope>NUCLEOTIDE SEQUENCE [LARGE SCALE GENOMIC DNA]</scope>
    <source>
        <strain evidence="5 6">Z23</strain>
        <strain evidence="4 7">Z24</strain>
    </source>
</reference>
<accession>A0A3A9JAW3</accession>
<dbReference type="EMBL" id="RFLX01000005">
    <property type="protein sequence ID" value="RMI25370.1"/>
    <property type="molecule type" value="Genomic_DNA"/>
</dbReference>